<dbReference type="EMBL" id="SNWM01000001">
    <property type="protein sequence ID" value="TDO24816.1"/>
    <property type="molecule type" value="Genomic_DNA"/>
</dbReference>
<evidence type="ECO:0000256" key="1">
    <source>
        <dbReference type="SAM" id="Phobius"/>
    </source>
</evidence>
<dbReference type="Pfam" id="PF05751">
    <property type="entry name" value="FixH"/>
    <property type="match status" value="1"/>
</dbReference>
<comment type="caution">
    <text evidence="2">The sequence shown here is derived from an EMBL/GenBank/DDBJ whole genome shotgun (WGS) entry which is preliminary data.</text>
</comment>
<evidence type="ECO:0000313" key="2">
    <source>
        <dbReference type="EMBL" id="TDO24816.1"/>
    </source>
</evidence>
<dbReference type="InterPro" id="IPR008620">
    <property type="entry name" value="FixH"/>
</dbReference>
<keyword evidence="1" id="KW-1133">Transmembrane helix</keyword>
<evidence type="ECO:0000313" key="3">
    <source>
        <dbReference type="Proteomes" id="UP000295499"/>
    </source>
</evidence>
<protein>
    <submittedName>
        <fullName evidence="2">FixH protein</fullName>
    </submittedName>
</protein>
<dbReference type="OrthoDB" id="1493774at2"/>
<organism evidence="2 3">
    <name type="scientific">Pedobacter duraquae</name>
    <dbReference type="NCBI Taxonomy" id="425511"/>
    <lineage>
        <taxon>Bacteria</taxon>
        <taxon>Pseudomonadati</taxon>
        <taxon>Bacteroidota</taxon>
        <taxon>Sphingobacteriia</taxon>
        <taxon>Sphingobacteriales</taxon>
        <taxon>Sphingobacteriaceae</taxon>
        <taxon>Pedobacter</taxon>
    </lineage>
</organism>
<reference evidence="2 3" key="1">
    <citation type="submission" date="2019-03" db="EMBL/GenBank/DDBJ databases">
        <title>Genomic Encyclopedia of Archaeal and Bacterial Type Strains, Phase II (KMG-II): from individual species to whole genera.</title>
        <authorList>
            <person name="Goeker M."/>
        </authorList>
    </citation>
    <scope>NUCLEOTIDE SEQUENCE [LARGE SCALE GENOMIC DNA]</scope>
    <source>
        <strain evidence="2 3">DSM 19034</strain>
    </source>
</reference>
<sequence>MNWGTKLTIAMLSFMAFIITLGTMMMRSKSDALVDTDYYEKGIRYNEVYTKKENVKRDHAAPVILIQGDTLLVSFKQDASGTIKLVRSADKRMDVNMKLQTDGRHQFRIPVKTRAKGSWKIIADWTSGAKAYTYEQEVML</sequence>
<keyword evidence="3" id="KW-1185">Reference proteome</keyword>
<feature type="transmembrane region" description="Helical" evidence="1">
    <location>
        <begin position="6"/>
        <end position="26"/>
    </location>
</feature>
<keyword evidence="1" id="KW-0472">Membrane</keyword>
<accession>A0A4R6IS75</accession>
<dbReference type="AlphaFoldDB" id="A0A4R6IS75"/>
<proteinExistence type="predicted"/>
<keyword evidence="1" id="KW-0812">Transmembrane</keyword>
<dbReference type="RefSeq" id="WP_133553133.1">
    <property type="nucleotide sequence ID" value="NZ_SNWM01000001.1"/>
</dbReference>
<dbReference type="Proteomes" id="UP000295499">
    <property type="component" value="Unassembled WGS sequence"/>
</dbReference>
<gene>
    <name evidence="2" type="ORF">CLV32_1109</name>
</gene>
<name>A0A4R6IS75_9SPHI</name>